<evidence type="ECO:0000259" key="2">
    <source>
        <dbReference type="PROSITE" id="PS50405"/>
    </source>
</evidence>
<keyword evidence="4" id="KW-1185">Reference proteome</keyword>
<dbReference type="SFLD" id="SFLDS00019">
    <property type="entry name" value="Glutathione_Transferase_(cytos"/>
    <property type="match status" value="1"/>
</dbReference>
<dbReference type="InterPro" id="IPR004046">
    <property type="entry name" value="GST_C"/>
</dbReference>
<name>A0A545UFE9_9GAMM</name>
<gene>
    <name evidence="3" type="ORF">FLL46_06635</name>
</gene>
<dbReference type="PANTHER" id="PTHR44051:SF2">
    <property type="entry name" value="HYPOTHETICAL GLUTATHIONE S-TRANSFERASE LIKE PROTEIN"/>
    <property type="match status" value="1"/>
</dbReference>
<dbReference type="AlphaFoldDB" id="A0A545UFE9"/>
<dbReference type="PROSITE" id="PS50405">
    <property type="entry name" value="GST_CTER"/>
    <property type="match status" value="1"/>
</dbReference>
<dbReference type="Gene3D" id="1.20.1050.10">
    <property type="match status" value="1"/>
</dbReference>
<dbReference type="CDD" id="cd03056">
    <property type="entry name" value="GST_N_4"/>
    <property type="match status" value="1"/>
</dbReference>
<dbReference type="SUPFAM" id="SSF47616">
    <property type="entry name" value="GST C-terminal domain-like"/>
    <property type="match status" value="1"/>
</dbReference>
<dbReference type="SFLD" id="SFLDG01151">
    <property type="entry name" value="Main.2:_Nu-like"/>
    <property type="match status" value="1"/>
</dbReference>
<dbReference type="Pfam" id="PF00043">
    <property type="entry name" value="GST_C"/>
    <property type="match status" value="1"/>
</dbReference>
<dbReference type="InterPro" id="IPR010987">
    <property type="entry name" value="Glutathione-S-Trfase_C-like"/>
</dbReference>
<feature type="domain" description="GST N-terminal" evidence="1">
    <location>
        <begin position="1"/>
        <end position="82"/>
    </location>
</feature>
<dbReference type="InterPro" id="IPR036282">
    <property type="entry name" value="Glutathione-S-Trfase_C_sf"/>
</dbReference>
<protein>
    <submittedName>
        <fullName evidence="3">Glutathione S-transferase family protein</fullName>
    </submittedName>
</protein>
<reference evidence="3 4" key="1">
    <citation type="submission" date="2019-07" db="EMBL/GenBank/DDBJ databases">
        <title>Draft genome for Aliikangiella sp. M105.</title>
        <authorList>
            <person name="Wang G."/>
        </authorList>
    </citation>
    <scope>NUCLEOTIDE SEQUENCE [LARGE SCALE GENOMIC DNA]</scope>
    <source>
        <strain evidence="3 4">M105</strain>
    </source>
</reference>
<dbReference type="SUPFAM" id="SSF52833">
    <property type="entry name" value="Thioredoxin-like"/>
    <property type="match status" value="1"/>
</dbReference>
<accession>A0A545UFE9</accession>
<dbReference type="PANTHER" id="PTHR44051">
    <property type="entry name" value="GLUTATHIONE S-TRANSFERASE-RELATED"/>
    <property type="match status" value="1"/>
</dbReference>
<dbReference type="RefSeq" id="WP_142892709.1">
    <property type="nucleotide sequence ID" value="NZ_ML660162.1"/>
</dbReference>
<evidence type="ECO:0000259" key="1">
    <source>
        <dbReference type="PROSITE" id="PS50404"/>
    </source>
</evidence>
<comment type="caution">
    <text evidence="3">The sequence shown here is derived from an EMBL/GenBank/DDBJ whole genome shotgun (WGS) entry which is preliminary data.</text>
</comment>
<dbReference type="PROSITE" id="PS50404">
    <property type="entry name" value="GST_NTER"/>
    <property type="match status" value="1"/>
</dbReference>
<dbReference type="Proteomes" id="UP000315439">
    <property type="component" value="Unassembled WGS sequence"/>
</dbReference>
<dbReference type="SFLD" id="SFLDG00358">
    <property type="entry name" value="Main_(cytGST)"/>
    <property type="match status" value="1"/>
</dbReference>
<organism evidence="3 4">
    <name type="scientific">Aliikangiella coralliicola</name>
    <dbReference type="NCBI Taxonomy" id="2592383"/>
    <lineage>
        <taxon>Bacteria</taxon>
        <taxon>Pseudomonadati</taxon>
        <taxon>Pseudomonadota</taxon>
        <taxon>Gammaproteobacteria</taxon>
        <taxon>Oceanospirillales</taxon>
        <taxon>Pleioneaceae</taxon>
        <taxon>Aliikangiella</taxon>
    </lineage>
</organism>
<feature type="domain" description="GST C-terminal" evidence="2">
    <location>
        <begin position="84"/>
        <end position="206"/>
    </location>
</feature>
<dbReference type="InterPro" id="IPR040079">
    <property type="entry name" value="Glutathione_S-Trfase"/>
</dbReference>
<dbReference type="Gene3D" id="3.40.30.10">
    <property type="entry name" value="Glutaredoxin"/>
    <property type="match status" value="1"/>
</dbReference>
<dbReference type="EMBL" id="VIKS01000004">
    <property type="protein sequence ID" value="TQV88200.1"/>
    <property type="molecule type" value="Genomic_DNA"/>
</dbReference>
<dbReference type="InterPro" id="IPR004045">
    <property type="entry name" value="Glutathione_S-Trfase_N"/>
</dbReference>
<sequence length="206" mass="23903">MHTLYGDIISGNCYKPYLLMHLLDIKHHWVNIDVMKGEARTAEFTQKNLNAKIPLLELENGQFISESNAILYFLAEGSEYLPQDPYLRAKVLEWQFFEQYSHEPYIAVARFINKYQGLPEARREEYHAKQEGGHKALSIMEKQLSQTPYLVGEQYTIADITLFAYTHVAHEGGFDLADYSAINAWMERIQSHPKHINMTLKAEHRG</sequence>
<dbReference type="GO" id="GO:0016740">
    <property type="term" value="F:transferase activity"/>
    <property type="evidence" value="ECO:0007669"/>
    <property type="project" value="UniProtKB-KW"/>
</dbReference>
<dbReference type="InterPro" id="IPR036249">
    <property type="entry name" value="Thioredoxin-like_sf"/>
</dbReference>
<keyword evidence="3" id="KW-0808">Transferase</keyword>
<dbReference type="Pfam" id="PF13409">
    <property type="entry name" value="GST_N_2"/>
    <property type="match status" value="1"/>
</dbReference>
<evidence type="ECO:0000313" key="4">
    <source>
        <dbReference type="Proteomes" id="UP000315439"/>
    </source>
</evidence>
<proteinExistence type="predicted"/>
<dbReference type="OrthoDB" id="9797500at2"/>
<evidence type="ECO:0000313" key="3">
    <source>
        <dbReference type="EMBL" id="TQV88200.1"/>
    </source>
</evidence>